<protein>
    <submittedName>
        <fullName evidence="2">Uncharacterized protein</fullName>
    </submittedName>
</protein>
<evidence type="ECO:0000256" key="1">
    <source>
        <dbReference type="SAM" id="MobiDB-lite"/>
    </source>
</evidence>
<reference evidence="2 3" key="1">
    <citation type="submission" date="2024-07" db="EMBL/GenBank/DDBJ databases">
        <title>Section-level genome sequencing and comparative genomics of Aspergillus sections Usti and Cavernicolus.</title>
        <authorList>
            <consortium name="Lawrence Berkeley National Laboratory"/>
            <person name="Nybo J.L."/>
            <person name="Vesth T.C."/>
            <person name="Theobald S."/>
            <person name="Frisvad J.C."/>
            <person name="Larsen T.O."/>
            <person name="Kjaerboelling I."/>
            <person name="Rothschild-Mancinelli K."/>
            <person name="Lyhne E.K."/>
            <person name="Kogle M.E."/>
            <person name="Barry K."/>
            <person name="Clum A."/>
            <person name="Na H."/>
            <person name="Ledsgaard L."/>
            <person name="Lin J."/>
            <person name="Lipzen A."/>
            <person name="Kuo A."/>
            <person name="Riley R."/>
            <person name="Mondo S."/>
            <person name="Labutti K."/>
            <person name="Haridas S."/>
            <person name="Pangalinan J."/>
            <person name="Salamov A.A."/>
            <person name="Simmons B.A."/>
            <person name="Magnuson J.K."/>
            <person name="Chen J."/>
            <person name="Drula E."/>
            <person name="Henrissat B."/>
            <person name="Wiebenga A."/>
            <person name="Lubbers R.J."/>
            <person name="Gomes A.C."/>
            <person name="Makela M.R."/>
            <person name="Stajich J."/>
            <person name="Grigoriev I.V."/>
            <person name="Mortensen U.H."/>
            <person name="De Vries R.P."/>
            <person name="Baker S.E."/>
            <person name="Andersen M.R."/>
        </authorList>
    </citation>
    <scope>NUCLEOTIDE SEQUENCE [LARGE SCALE GENOMIC DNA]</scope>
    <source>
        <strain evidence="2 3">CBS 123904</strain>
    </source>
</reference>
<sequence length="187" mass="21417">MLCAWDLACRTICPQGSKCLVQHPRFAVVLARATAELSPMTVLCCHFGSKFSLVGGEKVRSGRLRLGNQLLSDIRQARPWRNHIHNHSWLYDLILIPTKRDYHNAQGDESTEYRILMLQIRSLTMSADPSPPSTSRTKEMKEKFQPSWCKRSSRSRVVADLILIITSIGWCRYRMPRSMFSEPPDLG</sequence>
<dbReference type="EMBL" id="JBFXLU010000092">
    <property type="protein sequence ID" value="KAL2843143.1"/>
    <property type="molecule type" value="Genomic_DNA"/>
</dbReference>
<feature type="region of interest" description="Disordered" evidence="1">
    <location>
        <begin position="126"/>
        <end position="145"/>
    </location>
</feature>
<organism evidence="2 3">
    <name type="scientific">Aspergillus pseudoustus</name>
    <dbReference type="NCBI Taxonomy" id="1810923"/>
    <lineage>
        <taxon>Eukaryota</taxon>
        <taxon>Fungi</taxon>
        <taxon>Dikarya</taxon>
        <taxon>Ascomycota</taxon>
        <taxon>Pezizomycotina</taxon>
        <taxon>Eurotiomycetes</taxon>
        <taxon>Eurotiomycetidae</taxon>
        <taxon>Eurotiales</taxon>
        <taxon>Aspergillaceae</taxon>
        <taxon>Aspergillus</taxon>
        <taxon>Aspergillus subgen. Nidulantes</taxon>
    </lineage>
</organism>
<accession>A0ABR4JSW6</accession>
<comment type="caution">
    <text evidence="2">The sequence shown here is derived from an EMBL/GenBank/DDBJ whole genome shotgun (WGS) entry which is preliminary data.</text>
</comment>
<evidence type="ECO:0000313" key="2">
    <source>
        <dbReference type="EMBL" id="KAL2843143.1"/>
    </source>
</evidence>
<proteinExistence type="predicted"/>
<keyword evidence="3" id="KW-1185">Reference proteome</keyword>
<dbReference type="Proteomes" id="UP001610446">
    <property type="component" value="Unassembled WGS sequence"/>
</dbReference>
<evidence type="ECO:0000313" key="3">
    <source>
        <dbReference type="Proteomes" id="UP001610446"/>
    </source>
</evidence>
<name>A0ABR4JSW6_9EURO</name>
<gene>
    <name evidence="2" type="ORF">BJY01DRAFT_197373</name>
</gene>